<evidence type="ECO:0000313" key="4">
    <source>
        <dbReference type="Proteomes" id="UP001594351"/>
    </source>
</evidence>
<dbReference type="InterPro" id="IPR027417">
    <property type="entry name" value="P-loop_NTPase"/>
</dbReference>
<feature type="coiled-coil region" evidence="1">
    <location>
        <begin position="191"/>
        <end position="295"/>
    </location>
</feature>
<dbReference type="Proteomes" id="UP001594351">
    <property type="component" value="Unassembled WGS sequence"/>
</dbReference>
<keyword evidence="4" id="KW-1185">Reference proteome</keyword>
<gene>
    <name evidence="3" type="ORF">ACFL27_02790</name>
</gene>
<comment type="caution">
    <text evidence="3">The sequence shown here is derived from an EMBL/GenBank/DDBJ whole genome shotgun (WGS) entry which is preliminary data.</text>
</comment>
<dbReference type="Gene3D" id="3.40.50.300">
    <property type="entry name" value="P-loop containing nucleotide triphosphate hydrolases"/>
    <property type="match status" value="2"/>
</dbReference>
<protein>
    <submittedName>
        <fullName evidence="3">AAA family ATPase</fullName>
    </submittedName>
</protein>
<accession>A0ABV6YSD5</accession>
<dbReference type="PANTHER" id="PTHR32114">
    <property type="entry name" value="ABC TRANSPORTER ABCH.3"/>
    <property type="match status" value="1"/>
</dbReference>
<evidence type="ECO:0000256" key="1">
    <source>
        <dbReference type="SAM" id="Coils"/>
    </source>
</evidence>
<evidence type="ECO:0000259" key="2">
    <source>
        <dbReference type="Pfam" id="PF13476"/>
    </source>
</evidence>
<dbReference type="EMBL" id="JBHPBY010000021">
    <property type="protein sequence ID" value="MFC1849113.1"/>
    <property type="molecule type" value="Genomic_DNA"/>
</dbReference>
<evidence type="ECO:0000313" key="3">
    <source>
        <dbReference type="EMBL" id="MFC1849113.1"/>
    </source>
</evidence>
<dbReference type="PANTHER" id="PTHR32114:SF2">
    <property type="entry name" value="ABC TRANSPORTER ABCH.3"/>
    <property type="match status" value="1"/>
</dbReference>
<feature type="coiled-coil region" evidence="1">
    <location>
        <begin position="406"/>
        <end position="483"/>
    </location>
</feature>
<dbReference type="Pfam" id="PF13476">
    <property type="entry name" value="AAA_23"/>
    <property type="match status" value="1"/>
</dbReference>
<reference evidence="3 4" key="1">
    <citation type="submission" date="2024-09" db="EMBL/GenBank/DDBJ databases">
        <title>Laminarin stimulates single cell rates of sulfate reduction while oxygen inhibits transcriptomic activity in coastal marine sediment.</title>
        <authorList>
            <person name="Lindsay M."/>
            <person name="Orcutt B."/>
            <person name="Emerson D."/>
            <person name="Stepanauskas R."/>
            <person name="D'Angelo T."/>
        </authorList>
    </citation>
    <scope>NUCLEOTIDE SEQUENCE [LARGE SCALE GENOMIC DNA]</scope>
    <source>
        <strain evidence="3">SAG AM-311-K15</strain>
    </source>
</reference>
<organism evidence="3 4">
    <name type="scientific">candidate division CSSED10-310 bacterium</name>
    <dbReference type="NCBI Taxonomy" id="2855610"/>
    <lineage>
        <taxon>Bacteria</taxon>
        <taxon>Bacteria division CSSED10-310</taxon>
    </lineage>
</organism>
<dbReference type="SUPFAM" id="SSF52540">
    <property type="entry name" value="P-loop containing nucleoside triphosphate hydrolases"/>
    <property type="match status" value="2"/>
</dbReference>
<proteinExistence type="predicted"/>
<keyword evidence="1" id="KW-0175">Coiled coil</keyword>
<dbReference type="InterPro" id="IPR038729">
    <property type="entry name" value="Rad50/SbcC_AAA"/>
</dbReference>
<name>A0ABV6YSD5_UNCC1</name>
<sequence length="682" mass="78915">MILKRLKIKNFRQFVGEQTIEFALPEEGKNTTVIFGENGRGKTSIFRAIMFCLYGDLLLSQDENVDPSELHLINSTELQKTSVKEKPVKAYVALDFSHNSIEYSLCREMSGLFMNERHEQIDSVSLYKRDQEGNTIKIHDPDEVNRTIHTILDRDIREYFLFDGEKIQKLTLANMEQKREVSRGMKNLLQVSALERAIRSLHKLKISLNEELGKRATGEYGRVLMQLTTLEEEHAAFQSHMLDAEEEYHLAQNELRKIEKKLAEYEEIRELVEQRNRARDNLDKILVEADNLLAEMKTKTGKAAFLLLSKTVERVFKNLDEKREKGEIPAEIRKDLIEKILTAKQCICSRPIQAGSPEFEKIIEWKNKTYDVQLESSALDVWRYLSSIRSHSEEISVTLYTLLHRYGSLNNEREKLRLKIESLDEEIGQSERKDASKLEKHRKNIETKMMKIELQQSETQDRIVNIAEEVKRLSERKVQLEQEEKIRSELSQRANLADQTHGALTNMFHEFTEEIKDRIMRSANEFFQALLDDNGKQTLQKIVVNKDFSLQILDKWGTPFLANISAGQRQIMSISFIAALAKIASSDTILEMPFFMDTPFGRLSADHRKNLIEHIPDYCAQWILLATDTEFRQNEASMLKRGGKWGKFYQLQGLGPGITEIVERNIDEAQAILNAVAKESAQ</sequence>
<feature type="domain" description="Rad50/SbcC-type AAA" evidence="2">
    <location>
        <begin position="5"/>
        <end position="267"/>
    </location>
</feature>